<dbReference type="PANTHER" id="PTHR43166:SF30">
    <property type="entry name" value="METHIONINE IMPORT ATP-BINDING PROTEIN METN"/>
    <property type="match status" value="1"/>
</dbReference>
<keyword evidence="5" id="KW-1278">Translocase</keyword>
<dbReference type="Gene3D" id="3.40.50.300">
    <property type="entry name" value="P-loop containing nucleotide triphosphate hydrolases"/>
    <property type="match status" value="1"/>
</dbReference>
<dbReference type="InterPro" id="IPR027417">
    <property type="entry name" value="P-loop_NTPase"/>
</dbReference>
<keyword evidence="4 9" id="KW-0067">ATP-binding</keyword>
<proteinExistence type="predicted"/>
<dbReference type="GO" id="GO:0005524">
    <property type="term" value="F:ATP binding"/>
    <property type="evidence" value="ECO:0007669"/>
    <property type="project" value="UniProtKB-KW"/>
</dbReference>
<protein>
    <submittedName>
        <fullName evidence="9">ATP-binding cassette domain-containing protein</fullName>
    </submittedName>
</protein>
<dbReference type="SMART" id="SM00382">
    <property type="entry name" value="AAA"/>
    <property type="match status" value="1"/>
</dbReference>
<reference evidence="9 10" key="1">
    <citation type="submission" date="2022-08" db="EMBL/GenBank/DDBJ databases">
        <title>Aerococcaceae sp. nov isolated from spoiled eye mask.</title>
        <authorList>
            <person name="Zhou G."/>
            <person name="Xie X.-B."/>
            <person name="Shi Q.-S."/>
            <person name="Wang Y.-S."/>
            <person name="Wen X."/>
            <person name="Peng H."/>
            <person name="Yang X.-J."/>
            <person name="Tao H.-B."/>
            <person name="Huang X.-M."/>
        </authorList>
    </citation>
    <scope>NUCLEOTIDE SEQUENCE [LARGE SCALE GENOMIC DNA]</scope>
    <source>
        <strain evidence="10">DM20194951</strain>
    </source>
</reference>
<keyword evidence="1" id="KW-0813">Transport</keyword>
<evidence type="ECO:0000313" key="9">
    <source>
        <dbReference type="EMBL" id="UUX34969.1"/>
    </source>
</evidence>
<dbReference type="Pfam" id="PF00005">
    <property type="entry name" value="ABC_tran"/>
    <property type="match status" value="1"/>
</dbReference>
<evidence type="ECO:0000256" key="7">
    <source>
        <dbReference type="ARBA" id="ARBA00023136"/>
    </source>
</evidence>
<dbReference type="Proteomes" id="UP001315967">
    <property type="component" value="Chromosome"/>
</dbReference>
<gene>
    <name evidence="9" type="ORF">NRE15_04805</name>
</gene>
<sequence length="247" mass="27901">MIQFENVSKVFRTEKGKNQLSALKNINLTIKDHEVFGVIGQSGAGKSTLLRMINQLETPDEGRVLVDGVDVCQIKKSKLRFYRKNIGMIFQQFNLLSNLTVAENIMLPLTLHPYEDYLELDEVLRFVGLEDKRDSYPAQLSGGQKQRVGIARALIIKPKILLCDEPTSALDEFTTGEIVDVLRRINEKYQITTVIVTHELSVVKALCQRVAIMEEGQVVDLLDITPNTSKVVAQSYHERAMEVLLND</sequence>
<accession>A0ABY5P8H2</accession>
<keyword evidence="6" id="KW-0029">Amino-acid transport</keyword>
<keyword evidence="2" id="KW-1003">Cell membrane</keyword>
<keyword evidence="7" id="KW-0472">Membrane</keyword>
<name>A0ABY5P8H2_9LACT</name>
<evidence type="ECO:0000259" key="8">
    <source>
        <dbReference type="PROSITE" id="PS50893"/>
    </source>
</evidence>
<dbReference type="RefSeq" id="WP_313794462.1">
    <property type="nucleotide sequence ID" value="NZ_CP102453.1"/>
</dbReference>
<feature type="domain" description="ABC transporter" evidence="8">
    <location>
        <begin position="2"/>
        <end position="240"/>
    </location>
</feature>
<keyword evidence="3" id="KW-0547">Nucleotide-binding</keyword>
<evidence type="ECO:0000256" key="3">
    <source>
        <dbReference type="ARBA" id="ARBA00022741"/>
    </source>
</evidence>
<dbReference type="PANTHER" id="PTHR43166">
    <property type="entry name" value="AMINO ACID IMPORT ATP-BINDING PROTEIN"/>
    <property type="match status" value="1"/>
</dbReference>
<dbReference type="PROSITE" id="PS00211">
    <property type="entry name" value="ABC_TRANSPORTER_1"/>
    <property type="match status" value="1"/>
</dbReference>
<dbReference type="EMBL" id="CP102453">
    <property type="protein sequence ID" value="UUX34969.1"/>
    <property type="molecule type" value="Genomic_DNA"/>
</dbReference>
<evidence type="ECO:0000256" key="2">
    <source>
        <dbReference type="ARBA" id="ARBA00022475"/>
    </source>
</evidence>
<evidence type="ECO:0000256" key="4">
    <source>
        <dbReference type="ARBA" id="ARBA00022840"/>
    </source>
</evidence>
<dbReference type="SUPFAM" id="SSF52540">
    <property type="entry name" value="P-loop containing nucleoside triphosphate hydrolases"/>
    <property type="match status" value="1"/>
</dbReference>
<evidence type="ECO:0000256" key="6">
    <source>
        <dbReference type="ARBA" id="ARBA00022970"/>
    </source>
</evidence>
<dbReference type="InterPro" id="IPR003439">
    <property type="entry name" value="ABC_transporter-like_ATP-bd"/>
</dbReference>
<dbReference type="PROSITE" id="PS50893">
    <property type="entry name" value="ABC_TRANSPORTER_2"/>
    <property type="match status" value="1"/>
</dbReference>
<dbReference type="InterPro" id="IPR017871">
    <property type="entry name" value="ABC_transporter-like_CS"/>
</dbReference>
<organism evidence="9 10">
    <name type="scientific">Fundicoccus culcitae</name>
    <dbReference type="NCBI Taxonomy" id="2969821"/>
    <lineage>
        <taxon>Bacteria</taxon>
        <taxon>Bacillati</taxon>
        <taxon>Bacillota</taxon>
        <taxon>Bacilli</taxon>
        <taxon>Lactobacillales</taxon>
        <taxon>Aerococcaceae</taxon>
        <taxon>Fundicoccus</taxon>
    </lineage>
</organism>
<keyword evidence="10" id="KW-1185">Reference proteome</keyword>
<evidence type="ECO:0000256" key="1">
    <source>
        <dbReference type="ARBA" id="ARBA00022448"/>
    </source>
</evidence>
<evidence type="ECO:0000256" key="5">
    <source>
        <dbReference type="ARBA" id="ARBA00022967"/>
    </source>
</evidence>
<dbReference type="InterPro" id="IPR003593">
    <property type="entry name" value="AAA+_ATPase"/>
</dbReference>
<evidence type="ECO:0000313" key="10">
    <source>
        <dbReference type="Proteomes" id="UP001315967"/>
    </source>
</evidence>
<dbReference type="InterPro" id="IPR050086">
    <property type="entry name" value="MetN_ABC_transporter-like"/>
</dbReference>